<comment type="caution">
    <text evidence="1">The sequence shown here is derived from an EMBL/GenBank/DDBJ whole genome shotgun (WGS) entry which is preliminary data.</text>
</comment>
<gene>
    <name evidence="1" type="ORF">SAMN05216402_2222</name>
</gene>
<reference evidence="1 2" key="1">
    <citation type="submission" date="2016-10" db="EMBL/GenBank/DDBJ databases">
        <authorList>
            <person name="Varghese N."/>
            <person name="Submissions S."/>
        </authorList>
    </citation>
    <scope>NUCLEOTIDE SEQUENCE [LARGE SCALE GENOMIC DNA]</scope>
    <source>
        <strain evidence="1 2">Nl1</strain>
    </source>
</reference>
<organism evidence="1 2">
    <name type="scientific">Nitrosospira multiformis</name>
    <dbReference type="NCBI Taxonomy" id="1231"/>
    <lineage>
        <taxon>Bacteria</taxon>
        <taxon>Pseudomonadati</taxon>
        <taxon>Pseudomonadota</taxon>
        <taxon>Betaproteobacteria</taxon>
        <taxon>Nitrosomonadales</taxon>
        <taxon>Nitrosomonadaceae</taxon>
        <taxon>Nitrosospira</taxon>
    </lineage>
</organism>
<evidence type="ECO:0000313" key="1">
    <source>
        <dbReference type="EMBL" id="SDQ77153.1"/>
    </source>
</evidence>
<evidence type="ECO:0000313" key="2">
    <source>
        <dbReference type="Proteomes" id="UP000183471"/>
    </source>
</evidence>
<protein>
    <submittedName>
        <fullName evidence="1">Ribonuclease toxin, BrnT, of type II toxin-antitoxin system</fullName>
    </submittedName>
</protein>
<dbReference type="Proteomes" id="UP000183471">
    <property type="component" value="Unassembled WGS sequence"/>
</dbReference>
<sequence>MKPFRWSPEKNEALTADRGVSFESVVIAIESGGLLDILIHPNQTKYPRQRILVVAVDNYVYLVPFAEEEDYFFLKTIIPSRKATRDYLNKGEP</sequence>
<name>A0ABY0TKW1_9PROT</name>
<accession>A0ABY0TKW1</accession>
<keyword evidence="2" id="KW-1185">Reference proteome</keyword>
<dbReference type="EMBL" id="FNKY01000001">
    <property type="protein sequence ID" value="SDQ77153.1"/>
    <property type="molecule type" value="Genomic_DNA"/>
</dbReference>
<proteinExistence type="predicted"/>